<feature type="compositionally biased region" description="Basic and acidic residues" evidence="1">
    <location>
        <begin position="57"/>
        <end position="69"/>
    </location>
</feature>
<feature type="compositionally biased region" description="Polar residues" evidence="1">
    <location>
        <begin position="1"/>
        <end position="11"/>
    </location>
</feature>
<proteinExistence type="predicted"/>
<feature type="compositionally biased region" description="Basic and acidic residues" evidence="1">
    <location>
        <begin position="12"/>
        <end position="24"/>
    </location>
</feature>
<dbReference type="EMBL" id="BTRK01000001">
    <property type="protein sequence ID" value="GMR32092.1"/>
    <property type="molecule type" value="Genomic_DNA"/>
</dbReference>
<feature type="non-terminal residue" evidence="2">
    <location>
        <position position="1"/>
    </location>
</feature>
<dbReference type="Proteomes" id="UP001328107">
    <property type="component" value="Unassembled WGS sequence"/>
</dbReference>
<keyword evidence="3" id="KW-1185">Reference proteome</keyword>
<evidence type="ECO:0000256" key="1">
    <source>
        <dbReference type="SAM" id="MobiDB-lite"/>
    </source>
</evidence>
<name>A0AAN4Z035_9BILA</name>
<accession>A0AAN4Z035</accession>
<reference evidence="3" key="1">
    <citation type="submission" date="2022-10" db="EMBL/GenBank/DDBJ databases">
        <title>Genome assembly of Pristionchus species.</title>
        <authorList>
            <person name="Yoshida K."/>
            <person name="Sommer R.J."/>
        </authorList>
    </citation>
    <scope>NUCLEOTIDE SEQUENCE [LARGE SCALE GENOMIC DNA]</scope>
    <source>
        <strain evidence="3">RS5460</strain>
    </source>
</reference>
<sequence length="117" mass="13219">NIRNSRTPNNQENRKRSSECDERENEIKKVCVTMKKIKLIIKRGSPHSLSSPESEITVEKKESSDPKRVLEKVKSGVVGINRATSGGKMSTPVNGKKVGFLMKKTMKMSGMERMKKR</sequence>
<evidence type="ECO:0000313" key="2">
    <source>
        <dbReference type="EMBL" id="GMR32092.1"/>
    </source>
</evidence>
<evidence type="ECO:0000313" key="3">
    <source>
        <dbReference type="Proteomes" id="UP001328107"/>
    </source>
</evidence>
<comment type="caution">
    <text evidence="2">The sequence shown here is derived from an EMBL/GenBank/DDBJ whole genome shotgun (WGS) entry which is preliminary data.</text>
</comment>
<gene>
    <name evidence="2" type="ORF">PMAYCL1PPCAC_02287</name>
</gene>
<organism evidence="2 3">
    <name type="scientific">Pristionchus mayeri</name>
    <dbReference type="NCBI Taxonomy" id="1317129"/>
    <lineage>
        <taxon>Eukaryota</taxon>
        <taxon>Metazoa</taxon>
        <taxon>Ecdysozoa</taxon>
        <taxon>Nematoda</taxon>
        <taxon>Chromadorea</taxon>
        <taxon>Rhabditida</taxon>
        <taxon>Rhabditina</taxon>
        <taxon>Diplogasteromorpha</taxon>
        <taxon>Diplogasteroidea</taxon>
        <taxon>Neodiplogasteridae</taxon>
        <taxon>Pristionchus</taxon>
    </lineage>
</organism>
<feature type="region of interest" description="Disordered" evidence="1">
    <location>
        <begin position="1"/>
        <end position="24"/>
    </location>
</feature>
<protein>
    <submittedName>
        <fullName evidence="2">Uncharacterized protein</fullName>
    </submittedName>
</protein>
<feature type="region of interest" description="Disordered" evidence="1">
    <location>
        <begin position="43"/>
        <end position="69"/>
    </location>
</feature>
<feature type="non-terminal residue" evidence="2">
    <location>
        <position position="117"/>
    </location>
</feature>
<dbReference type="AlphaFoldDB" id="A0AAN4Z035"/>